<protein>
    <recommendedName>
        <fullName evidence="7">CobW C-terminal domain-containing protein</fullName>
    </recommendedName>
</protein>
<dbReference type="GO" id="GO:0000166">
    <property type="term" value="F:nucleotide binding"/>
    <property type="evidence" value="ECO:0007669"/>
    <property type="project" value="UniProtKB-KW"/>
</dbReference>
<evidence type="ECO:0000256" key="5">
    <source>
        <dbReference type="ARBA" id="ARBA00045658"/>
    </source>
</evidence>
<dbReference type="Pfam" id="PF07683">
    <property type="entry name" value="CobW_C"/>
    <property type="match status" value="1"/>
</dbReference>
<evidence type="ECO:0000256" key="3">
    <source>
        <dbReference type="ARBA" id="ARBA00023186"/>
    </source>
</evidence>
<proteinExistence type="inferred from homology"/>
<dbReference type="InterPro" id="IPR051927">
    <property type="entry name" value="Zn_Chap_cDPG_Synth"/>
</dbReference>
<evidence type="ECO:0000259" key="7">
    <source>
        <dbReference type="SMART" id="SM00833"/>
    </source>
</evidence>
<sequence>MSDTCSIARPPVTVFCGFLGAGKTTLLTHLLTQAAGRKWAVVVNDVASLNIDVSLVRGSEGGDGAGSEGRKIIDLGNGCVCCSSRDELGEALAELAATGDYEHILVETTGVAEPRGVAALFTQKNPFGRSLSDFARLSALVSVIDAAHFLREWRAYQERGHREFPAPGGTRPVFELMLEQAECADVLVLNKCDLAPETELAELEGVLRGLNERAEIVRAEQGRVDEGFLLGRRRFDAQETLKAATWLRTLNRLAPAGGAAGVAGVVINARKAATTNAVPEHERKFGIRTVIYQARRPFVEEKLRAFLVNEAEGLLRAKGFFWTRERPDEMGFLSVAGGVARMDYLNYWWAALVGSGKVRMDERPEAIQAVWAEPQGDRRQELVFIGTGLEEGKITAALEACLA</sequence>
<dbReference type="GO" id="GO:0016787">
    <property type="term" value="F:hydrolase activity"/>
    <property type="evidence" value="ECO:0007669"/>
    <property type="project" value="UniProtKB-KW"/>
</dbReference>
<dbReference type="PANTHER" id="PTHR43603">
    <property type="entry name" value="COBW DOMAIN-CONTAINING PROTEIN DDB_G0274527"/>
    <property type="match status" value="1"/>
</dbReference>
<feature type="domain" description="CobW C-terminal" evidence="7">
    <location>
        <begin position="287"/>
        <end position="402"/>
    </location>
</feature>
<dbReference type="SUPFAM" id="SSF52540">
    <property type="entry name" value="P-loop containing nucleoside triphosphate hydrolases"/>
    <property type="match status" value="1"/>
</dbReference>
<evidence type="ECO:0000313" key="9">
    <source>
        <dbReference type="Proteomes" id="UP000217265"/>
    </source>
</evidence>
<dbReference type="CDD" id="cd03112">
    <property type="entry name" value="CobW-like"/>
    <property type="match status" value="1"/>
</dbReference>
<dbReference type="OrthoDB" id="9808822at2"/>
<dbReference type="InterPro" id="IPR036627">
    <property type="entry name" value="CobW-likC_sf"/>
</dbReference>
<comment type="similarity">
    <text evidence="4">Belongs to the SIMIBI class G3E GTPase family. ZNG1 subfamily.</text>
</comment>
<dbReference type="PANTHER" id="PTHR43603:SF1">
    <property type="entry name" value="ZINC-REGULATED GTPASE METALLOPROTEIN ACTIVATOR 1"/>
    <property type="match status" value="1"/>
</dbReference>
<evidence type="ECO:0000256" key="4">
    <source>
        <dbReference type="ARBA" id="ARBA00034320"/>
    </source>
</evidence>
<dbReference type="InterPro" id="IPR027417">
    <property type="entry name" value="P-loop_NTPase"/>
</dbReference>
<keyword evidence="3" id="KW-0143">Chaperone</keyword>
<dbReference type="Gene3D" id="3.40.50.300">
    <property type="entry name" value="P-loop containing nucleotide triphosphate hydrolases"/>
    <property type="match status" value="1"/>
</dbReference>
<keyword evidence="2" id="KW-0378">Hydrolase</keyword>
<dbReference type="KEGG" id="vbh:CMV30_03530"/>
<evidence type="ECO:0000313" key="8">
    <source>
        <dbReference type="EMBL" id="ATC63101.1"/>
    </source>
</evidence>
<dbReference type="Pfam" id="PF02492">
    <property type="entry name" value="cobW"/>
    <property type="match status" value="1"/>
</dbReference>
<dbReference type="SMART" id="SM00833">
    <property type="entry name" value="CobW_C"/>
    <property type="match status" value="1"/>
</dbReference>
<evidence type="ECO:0000256" key="2">
    <source>
        <dbReference type="ARBA" id="ARBA00022801"/>
    </source>
</evidence>
<organism evidence="8 9">
    <name type="scientific">Nibricoccus aquaticus</name>
    <dbReference type="NCBI Taxonomy" id="2576891"/>
    <lineage>
        <taxon>Bacteria</taxon>
        <taxon>Pseudomonadati</taxon>
        <taxon>Verrucomicrobiota</taxon>
        <taxon>Opitutia</taxon>
        <taxon>Opitutales</taxon>
        <taxon>Opitutaceae</taxon>
        <taxon>Nibricoccus</taxon>
    </lineage>
</organism>
<reference evidence="8 9" key="1">
    <citation type="submission" date="2017-09" db="EMBL/GenBank/DDBJ databases">
        <title>Complete genome sequence of Verrucomicrobial strain HZ-65, isolated from freshwater.</title>
        <authorList>
            <person name="Choi A."/>
        </authorList>
    </citation>
    <scope>NUCLEOTIDE SEQUENCE [LARGE SCALE GENOMIC DNA]</scope>
    <source>
        <strain evidence="8 9">HZ-65</strain>
    </source>
</reference>
<dbReference type="InterPro" id="IPR003495">
    <property type="entry name" value="CobW/HypB/UreG_nucleotide-bd"/>
</dbReference>
<dbReference type="EMBL" id="CP023344">
    <property type="protein sequence ID" value="ATC63101.1"/>
    <property type="molecule type" value="Genomic_DNA"/>
</dbReference>
<evidence type="ECO:0000256" key="1">
    <source>
        <dbReference type="ARBA" id="ARBA00022741"/>
    </source>
</evidence>
<name>A0A290QFH4_9BACT</name>
<gene>
    <name evidence="8" type="ORF">CMV30_03530</name>
</gene>
<keyword evidence="9" id="KW-1185">Reference proteome</keyword>
<accession>A0A290QFH4</accession>
<comment type="function">
    <text evidence="5">Zinc chaperone that directly transfers zinc cofactor to target proteins, thereby activating them. Zinc is transferred from the CXCC motif in the GTPase domain to the zinc binding site in target proteins in a process requiring GTP hydrolysis.</text>
</comment>
<dbReference type="AlphaFoldDB" id="A0A290QFH4"/>
<keyword evidence="1" id="KW-0547">Nucleotide-binding</keyword>
<comment type="catalytic activity">
    <reaction evidence="6">
        <text>GTP + H2O = GDP + phosphate + H(+)</text>
        <dbReference type="Rhea" id="RHEA:19669"/>
        <dbReference type="ChEBI" id="CHEBI:15377"/>
        <dbReference type="ChEBI" id="CHEBI:15378"/>
        <dbReference type="ChEBI" id="CHEBI:37565"/>
        <dbReference type="ChEBI" id="CHEBI:43474"/>
        <dbReference type="ChEBI" id="CHEBI:58189"/>
    </reaction>
    <physiologicalReaction direction="left-to-right" evidence="6">
        <dbReference type="Rhea" id="RHEA:19670"/>
    </physiologicalReaction>
</comment>
<dbReference type="Gene3D" id="3.30.1220.10">
    <property type="entry name" value="CobW-like, C-terminal domain"/>
    <property type="match status" value="1"/>
</dbReference>
<evidence type="ECO:0000256" key="6">
    <source>
        <dbReference type="ARBA" id="ARBA00049117"/>
    </source>
</evidence>
<dbReference type="Proteomes" id="UP000217265">
    <property type="component" value="Chromosome"/>
</dbReference>
<dbReference type="InterPro" id="IPR011629">
    <property type="entry name" value="CobW-like_C"/>
</dbReference>
<dbReference type="SUPFAM" id="SSF90002">
    <property type="entry name" value="Hypothetical protein YjiA, C-terminal domain"/>
    <property type="match status" value="1"/>
</dbReference>